<dbReference type="AlphaFoldDB" id="A0A2U1UXK0"/>
<proteinExistence type="predicted"/>
<evidence type="ECO:0000313" key="1">
    <source>
        <dbReference type="EMBL" id="PWC26393.1"/>
    </source>
</evidence>
<comment type="caution">
    <text evidence="1">The sequence shown here is derived from an EMBL/GenBank/DDBJ whole genome shotgun (WGS) entry which is preliminary data.</text>
</comment>
<name>A0A2U1UXK0_9PROT</name>
<protein>
    <submittedName>
        <fullName evidence="1">Uncharacterized protein</fullName>
    </submittedName>
</protein>
<accession>A0A2U1UXK0</accession>
<dbReference type="Proteomes" id="UP000245048">
    <property type="component" value="Unassembled WGS sequence"/>
</dbReference>
<gene>
    <name evidence="1" type="ORF">CR165_23450</name>
</gene>
<dbReference type="RefSeq" id="WP_109519333.1">
    <property type="nucleotide sequence ID" value="NZ_PDOA01000044.1"/>
</dbReference>
<evidence type="ECO:0000313" key="2">
    <source>
        <dbReference type="Proteomes" id="UP000245048"/>
    </source>
</evidence>
<reference evidence="2" key="1">
    <citation type="submission" date="2017-10" db="EMBL/GenBank/DDBJ databases">
        <authorList>
            <person name="Toshchakov S.V."/>
            <person name="Goeva M.A."/>
        </authorList>
    </citation>
    <scope>NUCLEOTIDE SEQUENCE [LARGE SCALE GENOMIC DNA]</scope>
    <source>
        <strain evidence="2">JR1/69-1-13</strain>
    </source>
</reference>
<organism evidence="1 2">
    <name type="scientific">Teichococcus aestuarii</name>
    <dbReference type="NCBI Taxonomy" id="568898"/>
    <lineage>
        <taxon>Bacteria</taxon>
        <taxon>Pseudomonadati</taxon>
        <taxon>Pseudomonadota</taxon>
        <taxon>Alphaproteobacteria</taxon>
        <taxon>Acetobacterales</taxon>
        <taxon>Roseomonadaceae</taxon>
        <taxon>Roseomonas</taxon>
    </lineage>
</organism>
<dbReference type="EMBL" id="PDOA01000044">
    <property type="protein sequence ID" value="PWC26393.1"/>
    <property type="molecule type" value="Genomic_DNA"/>
</dbReference>
<keyword evidence="2" id="KW-1185">Reference proteome</keyword>
<sequence>MTVGQYSDELARVNRAIAAVQERGQRVEIGDRVIWRGDLEALRAERKRLEPPARRPAPVAAIEEAALVGPPDGDTE</sequence>